<dbReference type="OrthoDB" id="419616at2759"/>
<dbReference type="Gene3D" id="1.20.1250.20">
    <property type="entry name" value="MFS general substrate transporter like domains"/>
    <property type="match status" value="1"/>
</dbReference>
<dbReference type="InterPro" id="IPR001958">
    <property type="entry name" value="Tet-R_TetA/multi-R_MdtG-like"/>
</dbReference>
<keyword evidence="4 7" id="KW-1133">Transmembrane helix</keyword>
<dbReference type="PANTHER" id="PTHR23504:SF15">
    <property type="entry name" value="MAJOR FACILITATOR SUPERFAMILY (MFS) PROFILE DOMAIN-CONTAINING PROTEIN"/>
    <property type="match status" value="1"/>
</dbReference>
<dbReference type="InterPro" id="IPR011701">
    <property type="entry name" value="MFS"/>
</dbReference>
<evidence type="ECO:0000256" key="4">
    <source>
        <dbReference type="ARBA" id="ARBA00022989"/>
    </source>
</evidence>
<feature type="transmembrane region" description="Helical" evidence="7">
    <location>
        <begin position="195"/>
        <end position="219"/>
    </location>
</feature>
<feature type="transmembrane region" description="Helical" evidence="7">
    <location>
        <begin position="96"/>
        <end position="113"/>
    </location>
</feature>
<evidence type="ECO:0000313" key="9">
    <source>
        <dbReference type="EMBL" id="KAJ1918911.1"/>
    </source>
</evidence>
<feature type="transmembrane region" description="Helical" evidence="7">
    <location>
        <begin position="494"/>
        <end position="518"/>
    </location>
</feature>
<name>A0A9W7ZYM8_9FUNG</name>
<evidence type="ECO:0000256" key="6">
    <source>
        <dbReference type="SAM" id="MobiDB-lite"/>
    </source>
</evidence>
<evidence type="ECO:0000256" key="2">
    <source>
        <dbReference type="ARBA" id="ARBA00022448"/>
    </source>
</evidence>
<dbReference type="InterPro" id="IPR020846">
    <property type="entry name" value="MFS_dom"/>
</dbReference>
<dbReference type="PRINTS" id="PR01035">
    <property type="entry name" value="TCRTETA"/>
</dbReference>
<dbReference type="GO" id="GO:0016020">
    <property type="term" value="C:membrane"/>
    <property type="evidence" value="ECO:0007669"/>
    <property type="project" value="UniProtKB-SubCell"/>
</dbReference>
<dbReference type="InterPro" id="IPR036259">
    <property type="entry name" value="MFS_trans_sf"/>
</dbReference>
<dbReference type="PROSITE" id="PS50850">
    <property type="entry name" value="MFS"/>
    <property type="match status" value="1"/>
</dbReference>
<dbReference type="PANTHER" id="PTHR23504">
    <property type="entry name" value="MAJOR FACILITATOR SUPERFAMILY DOMAIN-CONTAINING PROTEIN 10"/>
    <property type="match status" value="1"/>
</dbReference>
<comment type="caution">
    <text evidence="9">The sequence shown here is derived from an EMBL/GenBank/DDBJ whole genome shotgun (WGS) entry which is preliminary data.</text>
</comment>
<evidence type="ECO:0000259" key="8">
    <source>
        <dbReference type="PROSITE" id="PS50850"/>
    </source>
</evidence>
<dbReference type="EMBL" id="JANBPT010000489">
    <property type="protein sequence ID" value="KAJ1918911.1"/>
    <property type="molecule type" value="Genomic_DNA"/>
</dbReference>
<feature type="transmembrane region" description="Helical" evidence="7">
    <location>
        <begin position="530"/>
        <end position="550"/>
    </location>
</feature>
<feature type="transmembrane region" description="Helical" evidence="7">
    <location>
        <begin position="153"/>
        <end position="175"/>
    </location>
</feature>
<feature type="transmembrane region" description="Helical" evidence="7">
    <location>
        <begin position="375"/>
        <end position="396"/>
    </location>
</feature>
<organism evidence="9 10">
    <name type="scientific">Tieghemiomyces parasiticus</name>
    <dbReference type="NCBI Taxonomy" id="78921"/>
    <lineage>
        <taxon>Eukaryota</taxon>
        <taxon>Fungi</taxon>
        <taxon>Fungi incertae sedis</taxon>
        <taxon>Zoopagomycota</taxon>
        <taxon>Kickxellomycotina</taxon>
        <taxon>Dimargaritomycetes</taxon>
        <taxon>Dimargaritales</taxon>
        <taxon>Dimargaritaceae</taxon>
        <taxon>Tieghemiomyces</taxon>
    </lineage>
</organism>
<evidence type="ECO:0000256" key="3">
    <source>
        <dbReference type="ARBA" id="ARBA00022692"/>
    </source>
</evidence>
<feature type="compositionally biased region" description="Basic and acidic residues" evidence="6">
    <location>
        <begin position="247"/>
        <end position="258"/>
    </location>
</feature>
<evidence type="ECO:0000256" key="1">
    <source>
        <dbReference type="ARBA" id="ARBA00004141"/>
    </source>
</evidence>
<keyword evidence="2" id="KW-0813">Transport</keyword>
<feature type="transmembrane region" description="Helical" evidence="7">
    <location>
        <begin position="25"/>
        <end position="50"/>
    </location>
</feature>
<dbReference type="Pfam" id="PF07690">
    <property type="entry name" value="MFS_1"/>
    <property type="match status" value="1"/>
</dbReference>
<dbReference type="AlphaFoldDB" id="A0A9W7ZYM8"/>
<protein>
    <recommendedName>
        <fullName evidence="8">Major facilitator superfamily (MFS) profile domain-containing protein</fullName>
    </recommendedName>
</protein>
<feature type="region of interest" description="Disordered" evidence="6">
    <location>
        <begin position="247"/>
        <end position="272"/>
    </location>
</feature>
<feature type="transmembrane region" description="Helical" evidence="7">
    <location>
        <begin position="62"/>
        <end position="84"/>
    </location>
</feature>
<dbReference type="SUPFAM" id="SSF103473">
    <property type="entry name" value="MFS general substrate transporter"/>
    <property type="match status" value="1"/>
</dbReference>
<feature type="domain" description="Major facilitator superfamily (MFS) profile" evidence="8">
    <location>
        <begin position="24"/>
        <end position="554"/>
    </location>
</feature>
<evidence type="ECO:0000256" key="7">
    <source>
        <dbReference type="SAM" id="Phobius"/>
    </source>
</evidence>
<gene>
    <name evidence="9" type="ORF">IWQ60_007375</name>
</gene>
<comment type="subcellular location">
    <subcellularLocation>
        <location evidence="1">Membrane</location>
        <topology evidence="1">Multi-pass membrane protein</topology>
    </subcellularLocation>
</comment>
<keyword evidence="5 7" id="KW-0472">Membrane</keyword>
<keyword evidence="3 7" id="KW-0812">Transmembrane</keyword>
<dbReference type="GO" id="GO:0022857">
    <property type="term" value="F:transmembrane transporter activity"/>
    <property type="evidence" value="ECO:0007669"/>
    <property type="project" value="InterPro"/>
</dbReference>
<dbReference type="Proteomes" id="UP001150569">
    <property type="component" value="Unassembled WGS sequence"/>
</dbReference>
<feature type="transmembrane region" description="Helical" evidence="7">
    <location>
        <begin position="451"/>
        <end position="482"/>
    </location>
</feature>
<feature type="transmembrane region" description="Helical" evidence="7">
    <location>
        <begin position="341"/>
        <end position="363"/>
    </location>
</feature>
<keyword evidence="10" id="KW-1185">Reference proteome</keyword>
<accession>A0A9W7ZYM8</accession>
<evidence type="ECO:0000256" key="5">
    <source>
        <dbReference type="ARBA" id="ARBA00023136"/>
    </source>
</evidence>
<feature type="transmembrane region" description="Helical" evidence="7">
    <location>
        <begin position="408"/>
        <end position="429"/>
    </location>
</feature>
<sequence>MPSSSSSSASTRSLPTETPLPKRQLALVAMVGITEPIHMTLVFPFIYYMVRDFNVSDDPRYVGFYVGVLAAAFAVAQLATGLLWGMASDHFGRRPILLIGVAGSIVCPILFGLSKTFTWAVMIRILWGMLNGNASSVKTMVGELTDESNQAKGFSLLPFCWHTGSVIGPVLGGLLADPVEHYPSLFGQSVLFRTYPYLLPCLVCSALSFLAWVLNYLYLVETVEHHAPNSAAADDVEEQAIHDAHYDHHHHHAEEPSHYRARGSSGASTHTSYDLPDETTALLISTNAAIQASTAASANPISVGGPIPVPIDSNHANESGPASPRAGLSIALSGDPLRCTIGYAAVSFFTLFIEEMFPIWAATPFDNGGMGMSTRAIGIALSVSGLFVVYLQLYLYPKVQNAWGALRCFRHGTTLCAVVVPCFGILHYLEASPSSLTAIYTMLSEGDLRPITWVVLIALLTLKEWCSVMYFTSACILINNAVPDRRYLGTVNSVSYSAASLARAVGPALGGTVFSWSLTTGYPFPFNHNFIFVMTASISLATYFMSLTWNSRLDRRAISKTSSPQ</sequence>
<reference evidence="9" key="1">
    <citation type="submission" date="2022-07" db="EMBL/GenBank/DDBJ databases">
        <title>Phylogenomic reconstructions and comparative analyses of Kickxellomycotina fungi.</title>
        <authorList>
            <person name="Reynolds N.K."/>
            <person name="Stajich J.E."/>
            <person name="Barry K."/>
            <person name="Grigoriev I.V."/>
            <person name="Crous P."/>
            <person name="Smith M.E."/>
        </authorList>
    </citation>
    <scope>NUCLEOTIDE SEQUENCE</scope>
    <source>
        <strain evidence="9">RSA 861</strain>
    </source>
</reference>
<proteinExistence type="predicted"/>
<evidence type="ECO:0000313" key="10">
    <source>
        <dbReference type="Proteomes" id="UP001150569"/>
    </source>
</evidence>